<accession>A0A7U4LGG1</accession>
<keyword evidence="5" id="KW-0073">Auxin biosynthesis</keyword>
<evidence type="ECO:0000256" key="1">
    <source>
        <dbReference type="ARBA" id="ARBA00004814"/>
    </source>
</evidence>
<dbReference type="RefSeq" id="WP_044334478.1">
    <property type="nucleotide sequence ID" value="NZ_CP010836.1"/>
</dbReference>
<reference evidence="8 9" key="2">
    <citation type="submission" date="2015-02" db="EMBL/GenBank/DDBJ databases">
        <title>The complete genome of Sphingomonas hengshuiensis sp. WHSC-8 isolated from soil of Hengshui Lake.</title>
        <authorList>
            <person name="Wei S."/>
            <person name="Guo J."/>
            <person name="Su C."/>
            <person name="Wu R."/>
            <person name="Zhang Z."/>
            <person name="Liang K."/>
            <person name="Li H."/>
            <person name="Wang T."/>
            <person name="Liu H."/>
            <person name="Zhang C."/>
            <person name="Li Z."/>
            <person name="Wang Q."/>
            <person name="Meng J."/>
        </authorList>
    </citation>
    <scope>NUCLEOTIDE SEQUENCE [LARGE SCALE GENOMIC DNA]</scope>
    <source>
        <strain evidence="8 9">WHSC-8</strain>
    </source>
</reference>
<dbReference type="EMBL" id="CP010836">
    <property type="protein sequence ID" value="AJP73539.1"/>
    <property type="molecule type" value="Genomic_DNA"/>
</dbReference>
<dbReference type="InterPro" id="IPR006311">
    <property type="entry name" value="TAT_signal"/>
</dbReference>
<evidence type="ECO:0000256" key="2">
    <source>
        <dbReference type="ARBA" id="ARBA00005833"/>
    </source>
</evidence>
<name>A0A7U4LGG1_9SPHN</name>
<organism evidence="8 9">
    <name type="scientific">Sphingomonas hengshuiensis</name>
    <dbReference type="NCBI Taxonomy" id="1609977"/>
    <lineage>
        <taxon>Bacteria</taxon>
        <taxon>Pseudomonadati</taxon>
        <taxon>Pseudomonadota</taxon>
        <taxon>Alphaproteobacteria</taxon>
        <taxon>Sphingomonadales</taxon>
        <taxon>Sphingomonadaceae</taxon>
        <taxon>Sphingomonas</taxon>
    </lineage>
</organism>
<dbReference type="EC" id="1.13.12.3" evidence="3"/>
<dbReference type="Proteomes" id="UP000032300">
    <property type="component" value="Chromosome"/>
</dbReference>
<proteinExistence type="inferred from homology"/>
<dbReference type="SUPFAM" id="SSF51905">
    <property type="entry name" value="FAD/NAD(P)-binding domain"/>
    <property type="match status" value="1"/>
</dbReference>
<keyword evidence="9" id="KW-1185">Reference proteome</keyword>
<reference evidence="8 9" key="1">
    <citation type="journal article" date="2015" name="Int. J. Syst. Evol. Microbiol.">
        <title>Sphingomonas hengshuiensis sp. nov., isolated from lake wetland.</title>
        <authorList>
            <person name="Wei S."/>
            <person name="Wang T."/>
            <person name="Liu H."/>
            <person name="Zhang C."/>
            <person name="Guo J."/>
            <person name="Wang Q."/>
            <person name="Liang K."/>
            <person name="Zhang Z."/>
        </authorList>
    </citation>
    <scope>NUCLEOTIDE SEQUENCE [LARGE SCALE GENOMIC DNA]</scope>
    <source>
        <strain evidence="8 9">WHSC-8</strain>
    </source>
</reference>
<dbReference type="Pfam" id="PF01593">
    <property type="entry name" value="Amino_oxidase"/>
    <property type="match status" value="1"/>
</dbReference>
<comment type="similarity">
    <text evidence="2">Belongs to the tryptophan 2-monooxygenase family.</text>
</comment>
<dbReference type="InterPro" id="IPR036188">
    <property type="entry name" value="FAD/NAD-bd_sf"/>
</dbReference>
<dbReference type="Gene3D" id="3.50.50.60">
    <property type="entry name" value="FAD/NAD(P)-binding domain"/>
    <property type="match status" value="1"/>
</dbReference>
<evidence type="ECO:0000256" key="3">
    <source>
        <dbReference type="ARBA" id="ARBA00012535"/>
    </source>
</evidence>
<evidence type="ECO:0000256" key="4">
    <source>
        <dbReference type="ARBA" id="ARBA00017871"/>
    </source>
</evidence>
<dbReference type="OrthoDB" id="337830at2"/>
<sequence length="507" mass="53376">MRGSSTIWRALAHARGADSPAPVSVSRRALLKAVTASGVAATLPQRAYALPDAGRVAIVGGGIAGLSALHHLRAAGIDAHLYEARGRMGGRMYTHRTAEGVAFEAGAQLVNTDHGDMHALACAYGVALIDRKAERHRTLILADGREIGDGELADALRPIADQISRDAARMAQDYARVAPALDALSITGYLDRHRALLGAPWVRHLLEATSRTEYGVEPGQASAIELILNLPTVEGDSAEVLGGADERFVIEGGSSTLIDAITARHAAWITTGKQLARIASAGAGLRLAFTDGSRVDADRAILAIPAPLTRRVRVEARLPPLWREFIATVDLGRNEKVQAASGSRPWRDAIGTGGELWQTRGGDGCALGWDGSVHSADGAPVWTWFLGGDEVGAAAAQSATALAQRFARTVDQAIPGFALAEGPVARTNWHAQPLTLGGYVNFRPGQLTRFASLLGIESDDPAQHQVPHAGPLYFAGEHLSDAYPGYMNGAAQTGRMAAEAISGRSAR</sequence>
<dbReference type="GO" id="GO:0009851">
    <property type="term" value="P:auxin biosynthetic process"/>
    <property type="evidence" value="ECO:0007669"/>
    <property type="project" value="UniProtKB-KW"/>
</dbReference>
<evidence type="ECO:0000313" key="8">
    <source>
        <dbReference type="EMBL" id="AJP73539.1"/>
    </source>
</evidence>
<dbReference type="PANTHER" id="PTHR10742">
    <property type="entry name" value="FLAVIN MONOAMINE OXIDASE"/>
    <property type="match status" value="1"/>
</dbReference>
<dbReference type="Gene3D" id="1.10.405.10">
    <property type="entry name" value="Guanine Nucleotide Dissociation Inhibitor, domain 1"/>
    <property type="match status" value="1"/>
</dbReference>
<dbReference type="GO" id="GO:0050361">
    <property type="term" value="F:tryptophan 2-monooxygenase activity"/>
    <property type="evidence" value="ECO:0007669"/>
    <property type="project" value="UniProtKB-EC"/>
</dbReference>
<dbReference type="Gene3D" id="3.90.660.10">
    <property type="match status" value="1"/>
</dbReference>
<evidence type="ECO:0000259" key="7">
    <source>
        <dbReference type="Pfam" id="PF01593"/>
    </source>
</evidence>
<dbReference type="InterPro" id="IPR002937">
    <property type="entry name" value="Amino_oxidase"/>
</dbReference>
<comment type="catalytic activity">
    <reaction evidence="6">
        <text>L-tryptophan + O2 = indole-3-acetamide + CO2 + H2O</text>
        <dbReference type="Rhea" id="RHEA:16165"/>
        <dbReference type="ChEBI" id="CHEBI:15377"/>
        <dbReference type="ChEBI" id="CHEBI:15379"/>
        <dbReference type="ChEBI" id="CHEBI:16031"/>
        <dbReference type="ChEBI" id="CHEBI:16526"/>
        <dbReference type="ChEBI" id="CHEBI:57912"/>
        <dbReference type="EC" id="1.13.12.3"/>
    </reaction>
</comment>
<feature type="domain" description="Amine oxidase" evidence="7">
    <location>
        <begin position="63"/>
        <end position="501"/>
    </location>
</feature>
<protein>
    <recommendedName>
        <fullName evidence="4">Tryptophan 2-monooxygenase</fullName>
        <ecNumber evidence="3">1.13.12.3</ecNumber>
    </recommendedName>
</protein>
<gene>
    <name evidence="8" type="ORF">TS85_19720</name>
</gene>
<comment type="pathway">
    <text evidence="1">Plant hormone metabolism; auxin biosynthesis.</text>
</comment>
<dbReference type="KEGG" id="sphi:TS85_19720"/>
<evidence type="ECO:0000313" key="9">
    <source>
        <dbReference type="Proteomes" id="UP000032300"/>
    </source>
</evidence>
<evidence type="ECO:0000256" key="6">
    <source>
        <dbReference type="ARBA" id="ARBA00047321"/>
    </source>
</evidence>
<dbReference type="PANTHER" id="PTHR10742:SF410">
    <property type="entry name" value="LYSINE-SPECIFIC HISTONE DEMETHYLASE 2"/>
    <property type="match status" value="1"/>
</dbReference>
<dbReference type="AlphaFoldDB" id="A0A7U4LGG1"/>
<dbReference type="InterPro" id="IPR050281">
    <property type="entry name" value="Flavin_monoamine_oxidase"/>
</dbReference>
<dbReference type="PROSITE" id="PS51318">
    <property type="entry name" value="TAT"/>
    <property type="match status" value="1"/>
</dbReference>
<evidence type="ECO:0000256" key="5">
    <source>
        <dbReference type="ARBA" id="ARBA00023070"/>
    </source>
</evidence>